<keyword evidence="1" id="KW-0472">Membrane</keyword>
<evidence type="ECO:0000313" key="2">
    <source>
        <dbReference type="EMBL" id="QBX54090.1"/>
    </source>
</evidence>
<dbReference type="Proteomes" id="UP000294853">
    <property type="component" value="Chromosome"/>
</dbReference>
<protein>
    <recommendedName>
        <fullName evidence="4">Peptidase MA-like domain-containing protein</fullName>
    </recommendedName>
</protein>
<evidence type="ECO:0000256" key="1">
    <source>
        <dbReference type="SAM" id="Phobius"/>
    </source>
</evidence>
<dbReference type="RefSeq" id="WP_135266065.1">
    <property type="nucleotide sequence ID" value="NZ_CP038436.1"/>
</dbReference>
<organism evidence="2 3">
    <name type="scientific">Nocardioides seonyuensis</name>
    <dbReference type="NCBI Taxonomy" id="2518371"/>
    <lineage>
        <taxon>Bacteria</taxon>
        <taxon>Bacillati</taxon>
        <taxon>Actinomycetota</taxon>
        <taxon>Actinomycetes</taxon>
        <taxon>Propionibacteriales</taxon>
        <taxon>Nocardioidaceae</taxon>
        <taxon>Nocardioides</taxon>
    </lineage>
</organism>
<keyword evidence="1" id="KW-0812">Transmembrane</keyword>
<dbReference type="AlphaFoldDB" id="A0A4P7IC05"/>
<feature type="transmembrane region" description="Helical" evidence="1">
    <location>
        <begin position="25"/>
        <end position="43"/>
    </location>
</feature>
<keyword evidence="3" id="KW-1185">Reference proteome</keyword>
<proteinExistence type="predicted"/>
<dbReference type="OrthoDB" id="5242307at2"/>
<dbReference type="KEGG" id="nsn:EXE58_00435"/>
<name>A0A4P7IC05_9ACTN</name>
<gene>
    <name evidence="2" type="ORF">EXE58_00435</name>
</gene>
<sequence length="428" mass="45133">MRSVLADAPSTKTGRPLLRAVGPRSALALSVALVAAMLIALVLQDERRRADPPGLTTGGPSPAAASTALRRFVEAVDERDPGLARDAAPPGNVDAAELLAALVGNAEKLAVSDFSARYVDAVGAVSPDGSWAAAVELTWRFAGFDGVPARAEVLVHLGGAGADTGIVQFGGDQPARGRRTPVWLTGPIQVAGNDKRVVLVAGSAVQARRVARRVDVGIHVVRRMLPRWRPRVVVEVPASAAALDEALGTEPGTHGSIAAVTAAVGAPAGTRTPAHVFVNPDVSDDLRPAGAQVVMSHELTHLATDATASPMQVWLLEGFADYVALRDVALPDRTTLARAIRLARRSGVPDHLPGPAELDSRAGDLQAAYEQAWLACRIVAERLGERGLVRVYRAADRGVPVERALRQAGLRQGELLREWRRRLRDLAG</sequence>
<keyword evidence="1" id="KW-1133">Transmembrane helix</keyword>
<reference evidence="2 3" key="1">
    <citation type="submission" date="2019-03" db="EMBL/GenBank/DDBJ databases">
        <title>Three New Species of Nocardioides, Nocardioides euryhalodurans sp. nov., Nocardioides seonyuensis sp. nov. and Nocardioides eburneoflavus sp. nov. Iolated from Soil.</title>
        <authorList>
            <person name="Roh S.G."/>
            <person name="Lee C."/>
            <person name="Kim M.-K."/>
            <person name="Kim S.B."/>
        </authorList>
    </citation>
    <scope>NUCLEOTIDE SEQUENCE [LARGE SCALE GENOMIC DNA]</scope>
    <source>
        <strain evidence="2 3">MMS17-SY207-3</strain>
    </source>
</reference>
<evidence type="ECO:0000313" key="3">
    <source>
        <dbReference type="Proteomes" id="UP000294853"/>
    </source>
</evidence>
<evidence type="ECO:0008006" key="4">
    <source>
        <dbReference type="Google" id="ProtNLM"/>
    </source>
</evidence>
<accession>A0A4P7IC05</accession>
<dbReference type="EMBL" id="CP038436">
    <property type="protein sequence ID" value="QBX54090.1"/>
    <property type="molecule type" value="Genomic_DNA"/>
</dbReference>